<gene>
    <name evidence="1" type="ORF">FisN_10Lh266</name>
</gene>
<proteinExistence type="predicted"/>
<dbReference type="AlphaFoldDB" id="A0A1Z5KFH2"/>
<reference evidence="1 2" key="1">
    <citation type="journal article" date="2015" name="Plant Cell">
        <title>Oil accumulation by the oleaginous diatom Fistulifera solaris as revealed by the genome and transcriptome.</title>
        <authorList>
            <person name="Tanaka T."/>
            <person name="Maeda Y."/>
            <person name="Veluchamy A."/>
            <person name="Tanaka M."/>
            <person name="Abida H."/>
            <person name="Marechal E."/>
            <person name="Bowler C."/>
            <person name="Muto M."/>
            <person name="Sunaga Y."/>
            <person name="Tanaka M."/>
            <person name="Yoshino T."/>
            <person name="Taniguchi T."/>
            <person name="Fukuda Y."/>
            <person name="Nemoto M."/>
            <person name="Matsumoto M."/>
            <person name="Wong P.S."/>
            <person name="Aburatani S."/>
            <person name="Fujibuchi W."/>
        </authorList>
    </citation>
    <scope>NUCLEOTIDE SEQUENCE [LARGE SCALE GENOMIC DNA]</scope>
    <source>
        <strain evidence="1 2">JPCC DA0580</strain>
    </source>
</reference>
<evidence type="ECO:0000313" key="2">
    <source>
        <dbReference type="Proteomes" id="UP000198406"/>
    </source>
</evidence>
<sequence>MGESALPVAYGVPIAAATAFDDNVVPTAPPDLRTATTINGGRSSRVLLPARSQHIEPLPESVFQTLAEQGFTRGLAEALCQNKIAFPLKIWIVDNSGSMNHHDGHRFIATKRREDIRLVECSRWAEMQQTVDYHAQMAALLQSPTVFRLLNDPGRLCGPQQFSIAETENLSHDLAVAQSTILNTSPSGVTPLTEHLQEIRQNIQDLLPQLRQDGSKVVVVIATDGTPTDTQGIQSATTEREFVAALKGLEGLPVWVVVRLCTDDETVVRYWNDLDGQLELSLEVLDDFVSEAEEVHEHNKWLNYGLPLHRMREMGFHHRLFDLLDERPLSKDELRDFCRILLGEGKMDGVPDPQAHWDDFVSAISAIVQKESKQWNPISKRVEPWIDIKRLKRDYGKGLLRYLW</sequence>
<dbReference type="OrthoDB" id="2142040at2759"/>
<organism evidence="1 2">
    <name type="scientific">Fistulifera solaris</name>
    <name type="common">Oleaginous diatom</name>
    <dbReference type="NCBI Taxonomy" id="1519565"/>
    <lineage>
        <taxon>Eukaryota</taxon>
        <taxon>Sar</taxon>
        <taxon>Stramenopiles</taxon>
        <taxon>Ochrophyta</taxon>
        <taxon>Bacillariophyta</taxon>
        <taxon>Bacillariophyceae</taxon>
        <taxon>Bacillariophycidae</taxon>
        <taxon>Naviculales</taxon>
        <taxon>Naviculaceae</taxon>
        <taxon>Fistulifera</taxon>
    </lineage>
</organism>
<dbReference type="Proteomes" id="UP000198406">
    <property type="component" value="Unassembled WGS sequence"/>
</dbReference>
<keyword evidence="2" id="KW-1185">Reference proteome</keyword>
<dbReference type="InterPro" id="IPR036465">
    <property type="entry name" value="vWFA_dom_sf"/>
</dbReference>
<comment type="caution">
    <text evidence="1">The sequence shown here is derived from an EMBL/GenBank/DDBJ whole genome shotgun (WGS) entry which is preliminary data.</text>
</comment>
<accession>A0A1Z5KFH2</accession>
<dbReference type="EMBL" id="BDSP01000219">
    <property type="protein sequence ID" value="GAX25070.1"/>
    <property type="molecule type" value="Genomic_DNA"/>
</dbReference>
<name>A0A1Z5KFH2_FISSO</name>
<evidence type="ECO:0000313" key="1">
    <source>
        <dbReference type="EMBL" id="GAX25070.1"/>
    </source>
</evidence>
<dbReference type="InParanoid" id="A0A1Z5KFH2"/>
<evidence type="ECO:0008006" key="3">
    <source>
        <dbReference type="Google" id="ProtNLM"/>
    </source>
</evidence>
<protein>
    <recommendedName>
        <fullName evidence="3">VWFA domain-containing protein</fullName>
    </recommendedName>
</protein>
<dbReference type="SUPFAM" id="SSF53300">
    <property type="entry name" value="vWA-like"/>
    <property type="match status" value="1"/>
</dbReference>